<dbReference type="Pfam" id="PF18802">
    <property type="entry name" value="CxC1"/>
    <property type="match status" value="1"/>
</dbReference>
<keyword evidence="4" id="KW-1185">Reference proteome</keyword>
<feature type="compositionally biased region" description="Low complexity" evidence="1">
    <location>
        <begin position="326"/>
        <end position="337"/>
    </location>
</feature>
<evidence type="ECO:0000313" key="4">
    <source>
        <dbReference type="Proteomes" id="UP001063166"/>
    </source>
</evidence>
<evidence type="ECO:0000259" key="2">
    <source>
        <dbReference type="Pfam" id="PF18802"/>
    </source>
</evidence>
<feature type="compositionally biased region" description="Basic residues" evidence="1">
    <location>
        <begin position="424"/>
        <end position="433"/>
    </location>
</feature>
<protein>
    <recommendedName>
        <fullName evidence="2">CxC1-like cysteine cluster associated with KDZ transposases domain-containing protein</fullName>
    </recommendedName>
</protein>
<comment type="caution">
    <text evidence="3">The sequence shown here is derived from an EMBL/GenBank/DDBJ whole genome shotgun (WGS) entry which is preliminary data.</text>
</comment>
<feature type="compositionally biased region" description="Basic and acidic residues" evidence="1">
    <location>
        <begin position="382"/>
        <end position="393"/>
    </location>
</feature>
<dbReference type="Proteomes" id="UP001063166">
    <property type="component" value="Unassembled WGS sequence"/>
</dbReference>
<evidence type="ECO:0000256" key="1">
    <source>
        <dbReference type="SAM" id="MobiDB-lite"/>
    </source>
</evidence>
<feature type="domain" description="CxC1-like cysteine cluster associated with KDZ transposases" evidence="2">
    <location>
        <begin position="191"/>
        <end position="270"/>
    </location>
</feature>
<gene>
    <name evidence="3" type="ORF">LshimejAT787_0112520</name>
</gene>
<proteinExistence type="predicted"/>
<name>A0A9P3PFA1_LYOSH</name>
<accession>A0A9P3PFA1</accession>
<evidence type="ECO:0000313" key="3">
    <source>
        <dbReference type="EMBL" id="GLB34368.1"/>
    </source>
</evidence>
<sequence length="961" mass="107869">MYSTRRTSGSHPLIPPDPALSPPASVLSPPASVLPPPASVLVPPDSPFLHRRIPDSRFIVAPRAPHITIQFLQGKGSLDLFSLDLPLPVGFAGDRPQDGTSRTPPPNDLPQDGLQHDPDNPFIDFPHDVYSADTVDPQVSRHRRKREKQWERWQQEVIPRLIRPYMTLMCATKSLREPIPASPPCCCAAPGRNLEVILVRFDSLERVVITICNCAPAAAQLVQRGFFPSAPLAPTLAVDMKVLDFVASLFVNIAPNNTAWCKTVETFLSKQGYKLTTEDSLRKRFGNALHWYNILQDETTLYVDHILSVMRRTELELEDGIDISHPVTSVASSPSVPNLRTPEADRGAPDEAVEHEILPAAFHVEPNVDSVTPTAPRRQGRPRVEEVDDDGPHSPRAQQESADDFEEQSTPGPSTARGGMAHGARGRGSKRPRGTPEETQPSNPFPDPRPRARPSDYLRSRCPLCFGGKFSPVRNGSQPHAIVCEDACFTQKRNHQARDPPHTHPRTVFVDERDAARMEDYVDSVRPSKTRKTKRSRNEPQDEEDGYEGSLRIPKSVLDGCESSFTAADGRREKASTQFFDDTALMALVCRHDIVLFLVNMRSAGEKQHYAIVLLETLFQHLPTWFTIGVLYDIGCQLERSCVKWGFLDRYLDRIIFGISVFHAFGHQWPCQIIYHPRKREGFGLTDGEGCERVWHSISKLIAYLRVCGYHQRLYTLDRQVNHAQAETLERFGLWLLRRSRHAARKREAAEAILLECGQSEGFLRAQWAAQVRAQTKPLPRKYYILLSSLSFPLPVFISPLPPRSTACEGPGVAPGVLPLFLPSFLFRLPSILFPPPFLIKFPFPTILLVAKNSDRIAIGRSKTKGQEVVEQVIRLRKARDILRDRIQDFEHILLDADSAPDIFADAEMGLRRARETLSDTNTRIRAKEAALGVRARQELLTLVNSPFIAARMNARALKVL</sequence>
<dbReference type="AlphaFoldDB" id="A0A9P3PFA1"/>
<organism evidence="3 4">
    <name type="scientific">Lyophyllum shimeji</name>
    <name type="common">Hon-shimeji</name>
    <name type="synonym">Tricholoma shimeji</name>
    <dbReference type="NCBI Taxonomy" id="47721"/>
    <lineage>
        <taxon>Eukaryota</taxon>
        <taxon>Fungi</taxon>
        <taxon>Dikarya</taxon>
        <taxon>Basidiomycota</taxon>
        <taxon>Agaricomycotina</taxon>
        <taxon>Agaricomycetes</taxon>
        <taxon>Agaricomycetidae</taxon>
        <taxon>Agaricales</taxon>
        <taxon>Tricholomatineae</taxon>
        <taxon>Lyophyllaceae</taxon>
        <taxon>Lyophyllum</taxon>
    </lineage>
</organism>
<dbReference type="PANTHER" id="PTHR33096:SF1">
    <property type="entry name" value="CXC1-LIKE CYSTEINE CLUSTER ASSOCIATED WITH KDZ TRANSPOSASES DOMAIN-CONTAINING PROTEIN"/>
    <property type="match status" value="1"/>
</dbReference>
<reference evidence="3" key="1">
    <citation type="submission" date="2022-07" db="EMBL/GenBank/DDBJ databases">
        <title>The genome of Lyophyllum shimeji provides insight into the initial evolution of ectomycorrhizal fungal genome.</title>
        <authorList>
            <person name="Kobayashi Y."/>
            <person name="Shibata T."/>
            <person name="Hirakawa H."/>
            <person name="Shigenobu S."/>
            <person name="Nishiyama T."/>
            <person name="Yamada A."/>
            <person name="Hasebe M."/>
            <person name="Kawaguchi M."/>
        </authorList>
    </citation>
    <scope>NUCLEOTIDE SEQUENCE</scope>
    <source>
        <strain evidence="3">AT787</strain>
    </source>
</reference>
<dbReference type="OrthoDB" id="3259803at2759"/>
<feature type="region of interest" description="Disordered" evidence="1">
    <location>
        <begin position="521"/>
        <end position="548"/>
    </location>
</feature>
<feature type="compositionally biased region" description="Polar residues" evidence="1">
    <location>
        <begin position="1"/>
        <end position="10"/>
    </location>
</feature>
<dbReference type="PANTHER" id="PTHR33096">
    <property type="entry name" value="CXC2 DOMAIN-CONTAINING PROTEIN"/>
    <property type="match status" value="1"/>
</dbReference>
<feature type="region of interest" description="Disordered" evidence="1">
    <location>
        <begin position="1"/>
        <end position="27"/>
    </location>
</feature>
<dbReference type="InterPro" id="IPR041320">
    <property type="entry name" value="CxC1"/>
</dbReference>
<feature type="region of interest" description="Disordered" evidence="1">
    <location>
        <begin position="91"/>
        <end position="118"/>
    </location>
</feature>
<dbReference type="Pfam" id="PF18758">
    <property type="entry name" value="KDZ"/>
    <property type="match status" value="1"/>
</dbReference>
<dbReference type="EMBL" id="BRPK01000001">
    <property type="protein sequence ID" value="GLB34368.1"/>
    <property type="molecule type" value="Genomic_DNA"/>
</dbReference>
<feature type="compositionally biased region" description="Basic and acidic residues" evidence="1">
    <location>
        <begin position="342"/>
        <end position="357"/>
    </location>
</feature>
<feature type="region of interest" description="Disordered" evidence="1">
    <location>
        <begin position="326"/>
        <end position="455"/>
    </location>
</feature>
<dbReference type="InterPro" id="IPR040521">
    <property type="entry name" value="KDZ"/>
</dbReference>